<gene>
    <name evidence="1" type="ORF">F4820DRAFT_403949</name>
</gene>
<comment type="caution">
    <text evidence="1">The sequence shown here is derived from an EMBL/GenBank/DDBJ whole genome shotgun (WGS) entry which is preliminary data.</text>
</comment>
<name>A0ACB9ZG45_9PEZI</name>
<evidence type="ECO:0000313" key="2">
    <source>
        <dbReference type="Proteomes" id="UP001497700"/>
    </source>
</evidence>
<reference evidence="1 2" key="1">
    <citation type="journal article" date="2022" name="New Phytol.">
        <title>Ecological generalism drives hyperdiversity of secondary metabolite gene clusters in xylarialean endophytes.</title>
        <authorList>
            <person name="Franco M.E.E."/>
            <person name="Wisecaver J.H."/>
            <person name="Arnold A.E."/>
            <person name="Ju Y.M."/>
            <person name="Slot J.C."/>
            <person name="Ahrendt S."/>
            <person name="Moore L.P."/>
            <person name="Eastman K.E."/>
            <person name="Scott K."/>
            <person name="Konkel Z."/>
            <person name="Mondo S.J."/>
            <person name="Kuo A."/>
            <person name="Hayes R.D."/>
            <person name="Haridas S."/>
            <person name="Andreopoulos B."/>
            <person name="Riley R."/>
            <person name="LaButti K."/>
            <person name="Pangilinan J."/>
            <person name="Lipzen A."/>
            <person name="Amirebrahimi M."/>
            <person name="Yan J."/>
            <person name="Adam C."/>
            <person name="Keymanesh K."/>
            <person name="Ng V."/>
            <person name="Louie K."/>
            <person name="Northen T."/>
            <person name="Drula E."/>
            <person name="Henrissat B."/>
            <person name="Hsieh H.M."/>
            <person name="Youens-Clark K."/>
            <person name="Lutzoni F."/>
            <person name="Miadlikowska J."/>
            <person name="Eastwood D.C."/>
            <person name="Hamelin R.C."/>
            <person name="Grigoriev I.V."/>
            <person name="U'Ren J.M."/>
        </authorList>
    </citation>
    <scope>NUCLEOTIDE SEQUENCE [LARGE SCALE GENOMIC DNA]</scope>
    <source>
        <strain evidence="1 2">CBS 119005</strain>
    </source>
</reference>
<organism evidence="1 2">
    <name type="scientific">Hypoxylon rubiginosum</name>
    <dbReference type="NCBI Taxonomy" id="110542"/>
    <lineage>
        <taxon>Eukaryota</taxon>
        <taxon>Fungi</taxon>
        <taxon>Dikarya</taxon>
        <taxon>Ascomycota</taxon>
        <taxon>Pezizomycotina</taxon>
        <taxon>Sordariomycetes</taxon>
        <taxon>Xylariomycetidae</taxon>
        <taxon>Xylariales</taxon>
        <taxon>Hypoxylaceae</taxon>
        <taxon>Hypoxylon</taxon>
    </lineage>
</organism>
<evidence type="ECO:0000313" key="1">
    <source>
        <dbReference type="EMBL" id="KAI4870492.1"/>
    </source>
</evidence>
<proteinExistence type="predicted"/>
<accession>A0ACB9ZG45</accession>
<dbReference type="Proteomes" id="UP001497700">
    <property type="component" value="Unassembled WGS sequence"/>
</dbReference>
<keyword evidence="2" id="KW-1185">Reference proteome</keyword>
<sequence length="1198" mass="132134">MATVKFDDLALQYVLSDESDKQRGISEKAATAIEESTNSRIAVGQWVASINRWIQPGDDSGDDNFITRATALDFLASTLGVLRQRNVFLKADQVKLLVTFFGSLFSSDHRAGVTASTKALRHLVGMQTFEATLGDDIIANICKLGEDFKLQTPGTRLELYELFLGLLRDPAVANDLEYRHGNTCGFMTNLLDLCKNERDPQNLMKWFEILKTFLQNFSPSEDITTEVFKTVSAYFPISLRASATPAGITADDLKNAVRSCFAAHYRVANHAIPYLINKLDQGDAVTVAVKVDILQTLDACLLQYEHPKQSVVPFSNQIWSSLKYEVRNGEIPDTVKATLKVIRSLTTRLDDNELRSFLADSWRDLVEDLSSPTYTAQAGRLLVAITGATVAAFATITPKAIPHIQTTLKHTQSGSHKQELVALLNSILTVRSHLVDILKEDASVDQSSGLLKDELFGDPIFFDAYLPLWEECSAGEITTEKVGILKKIMEGLAALVGQQSSGVSPPHQLCSAPTCERIVGWLVRPSVVYPLEGIQPNESTASGDASQDIRDAAVAALKEAVPLYPPAFQLLLQQYISSLKVAYQNRPASYGLPFEIMLVASTLSDVGCSTISGQQLSLSKPASLINILLEGLLWMLSEQAMPRYWTTFISSIRLSIQQSLHILSRQTSISSLSKSQVITKEWYTAYIKSIEDRGAFRFDLETPANAAHLTKEVGKLETEDEDVHRQLLAYSLSIVGQLYRRFTAVQQSGGNIGGQPCVGLGKDFVEGRESVTEQDICLHELGLLATTVIRALSEEEQKALEVGKDVSVLFNSIDLHVDLQGTLTPGTVVVSPLNDYRTAPLSMGILQGLYPGVMNPVHHAQTLRDLCAVLTSAPLPCSDITRAALDISFVILSNKLRIEDKDNAREKLQIQESLMNTLTNILDISSESTLDAPTSIRIFRSILHFLAGDVARFQSIPNNHNLLLKAVCEKASSEPTIGRQLARNFEVLISPKECLQKENHATLKRLSSEWLYYKAVQPYLKDCFPNSDVSETIAVNRAVAIFAVLKHLKYEQYASDARQIVRICIRSLSTFETGVEMYSCLSVLLEILGKEPDALREHLAGLISGMIKVYKTARKAPKAAGAGSAGGSMPVRVKGRDLILCRKSALEFFQKLPQSYEAHHLVPYRQQLLRPLSAACGDAVREIRRMALMARKAWEGLA</sequence>
<protein>
    <submittedName>
        <fullName evidence="1">Dos2-interacting transcription regulator of RNA-Pol-II-domain-containing protein</fullName>
    </submittedName>
</protein>
<dbReference type="EMBL" id="MU393424">
    <property type="protein sequence ID" value="KAI4870492.1"/>
    <property type="molecule type" value="Genomic_DNA"/>
</dbReference>